<accession>A0A5N1K268</accession>
<evidence type="ECO:0000313" key="1">
    <source>
        <dbReference type="EMBL" id="KAA9368364.1"/>
    </source>
</evidence>
<gene>
    <name evidence="1" type="ORF">F3W84_10785</name>
</gene>
<sequence length="79" mass="8899">MANEEVSCAHLMGQLYSLRNAFGRIIALLDADAKKAAITSVSEEKLILQQQLERWNDEKTSAFVTGALEEYRRIGLLMK</sequence>
<protein>
    <submittedName>
        <fullName evidence="1">Uncharacterized protein</fullName>
    </submittedName>
</protein>
<evidence type="ECO:0000313" key="2">
    <source>
        <dbReference type="Proteomes" id="UP000327108"/>
    </source>
</evidence>
<keyword evidence="2" id="KW-1185">Reference proteome</keyword>
<proteinExistence type="predicted"/>
<dbReference type="EMBL" id="VYXQ01000008">
    <property type="protein sequence ID" value="KAA9368364.1"/>
    <property type="molecule type" value="Genomic_DNA"/>
</dbReference>
<reference evidence="1 2" key="1">
    <citation type="submission" date="2019-09" db="EMBL/GenBank/DDBJ databases">
        <title>Biological control of the noxious weed angled onion (Allium triquetrum) thwarted by endophytic bacteria in Victoria, Australia.</title>
        <authorList>
            <person name="Tehranchian P."/>
            <person name="Adair R.J."/>
            <person name="Van T.H."/>
            <person name="Morrison P.D."/>
            <person name="Williams H."/>
            <person name="Lawrie A.C."/>
        </authorList>
    </citation>
    <scope>NUCLEOTIDE SEQUENCE [LARGE SCALE GENOMIC DNA]</scope>
    <source>
        <strain evidence="1 2">RPTAtOch1</strain>
    </source>
</reference>
<dbReference type="AlphaFoldDB" id="A0A5N1K268"/>
<comment type="caution">
    <text evidence="1">The sequence shown here is derived from an EMBL/GenBank/DDBJ whole genome shotgun (WGS) entry which is preliminary data.</text>
</comment>
<organism evidence="1 2">
    <name type="scientific">Ochrobactrum quorumnocens</name>
    <dbReference type="NCBI Taxonomy" id="271865"/>
    <lineage>
        <taxon>Bacteria</taxon>
        <taxon>Pseudomonadati</taxon>
        <taxon>Pseudomonadota</taxon>
        <taxon>Alphaproteobacteria</taxon>
        <taxon>Hyphomicrobiales</taxon>
        <taxon>Brucellaceae</taxon>
        <taxon>Brucella/Ochrobactrum group</taxon>
        <taxon>Ochrobactrum</taxon>
    </lineage>
</organism>
<dbReference type="RefSeq" id="WP_151093492.1">
    <property type="nucleotide sequence ID" value="NZ_VYXQ01000008.1"/>
</dbReference>
<dbReference type="Proteomes" id="UP000327108">
    <property type="component" value="Unassembled WGS sequence"/>
</dbReference>
<name>A0A5N1K268_9HYPH</name>